<dbReference type="InterPro" id="IPR013783">
    <property type="entry name" value="Ig-like_fold"/>
</dbReference>
<dbReference type="InterPro" id="IPR015919">
    <property type="entry name" value="Cadherin-like_sf"/>
</dbReference>
<keyword evidence="3" id="KW-1185">Reference proteome</keyword>
<gene>
    <name evidence="2" type="ORF">HK415_12200</name>
</gene>
<dbReference type="GO" id="GO:0005509">
    <property type="term" value="F:calcium ion binding"/>
    <property type="evidence" value="ECO:0007669"/>
    <property type="project" value="InterPro"/>
</dbReference>
<protein>
    <recommendedName>
        <fullName evidence="4">Fibronectin type-III domain-containing protein</fullName>
    </recommendedName>
</protein>
<organism evidence="2 3">
    <name type="scientific">Ramlibacter montanisoli</name>
    <dbReference type="NCBI Taxonomy" id="2732512"/>
    <lineage>
        <taxon>Bacteria</taxon>
        <taxon>Pseudomonadati</taxon>
        <taxon>Pseudomonadota</taxon>
        <taxon>Betaproteobacteria</taxon>
        <taxon>Burkholderiales</taxon>
        <taxon>Comamonadaceae</taxon>
        <taxon>Ramlibacter</taxon>
    </lineage>
</organism>
<evidence type="ECO:0000313" key="3">
    <source>
        <dbReference type="Proteomes" id="UP000552954"/>
    </source>
</evidence>
<evidence type="ECO:0008006" key="4">
    <source>
        <dbReference type="Google" id="ProtNLM"/>
    </source>
</evidence>
<dbReference type="InterPro" id="IPR015943">
    <property type="entry name" value="WD40/YVTN_repeat-like_dom_sf"/>
</dbReference>
<reference evidence="2 3" key="2">
    <citation type="submission" date="2020-06" db="EMBL/GenBank/DDBJ databases">
        <title>Ramlibacter rhizophilus sp. nov., isolated from rhizosphere soil of national flower Mugunghwa from South Korea.</title>
        <authorList>
            <person name="Zheng-Fei Y."/>
            <person name="Huan T."/>
        </authorList>
    </citation>
    <scope>NUCLEOTIDE SEQUENCE [LARGE SCALE GENOMIC DNA]</scope>
    <source>
        <strain evidence="2 3">B156</strain>
    </source>
</reference>
<evidence type="ECO:0000256" key="1">
    <source>
        <dbReference type="SAM" id="MobiDB-lite"/>
    </source>
</evidence>
<dbReference type="Pfam" id="PF05345">
    <property type="entry name" value="He_PIG"/>
    <property type="match status" value="2"/>
</dbReference>
<evidence type="ECO:0000313" key="2">
    <source>
        <dbReference type="EMBL" id="NNU43756.1"/>
    </source>
</evidence>
<dbReference type="GO" id="GO:0016020">
    <property type="term" value="C:membrane"/>
    <property type="evidence" value="ECO:0007669"/>
    <property type="project" value="InterPro"/>
</dbReference>
<accession>A0A849KE53</accession>
<sequence>MQAGSRDWLVQWEAGDEPGGSGVRHTTVYVRAEGGNWSIWQRQTQETQAVYEGEPGTRYEFLALSVDLAGNRELPPGSDVPSDGTVVDVGGTPEVGRTSQDVAAPPPASNTAPTNELFVQAQANLPALQPLRPSLFTTVIAPFGGEAFGTGVGQSFSGIGPLALLDRPDGSYVVSGGGNRGALYVFDQDGGHALAPAVQLDSPVFDLAWDGHGGLWATSGGGQLLELDPTSLAIINRYGDSLTQALAFDAANNVIFVSSGDGIERFDLATRRFSHFSNSRVDDLAIAPDGSLWATAWPRRGDVLSFDHRGRAQVQLRMDAALDSLAFGRAGTALEGLLFVSARIPSGSSDAANLYMVDLATMRVLEVARGGPSAEQLLATGDGRLLIANGAQVDVLAPMVAPLVVSVGPPDGALVPLPLPEISVVFDHDMLADSDTLAASVTNPANYRLTSDGTPLLVRSVFYDAVTRTATLRFDELQPGNIELTVSALVRSRQGLALAEDFVSGFTAVSDFSALVRLDFEATRSDRLSGTFSYDVRVTNTSPYDLRAPLMLVIDPARYFEGALVGGLSSNGLWLIDLGVDGSGLAPGESTVVQTVMLTNPLGQRANLGNSIYALPYPNVAPLWLSTPVGTATVGQSYAYPLQALDPDGVGLRYLLVSGPDGMELDADTGVLRWIPDAGTPARANVALRAYDARGAFAQQNFSIDVAQGNRAPVLLGLKPEYTLLEGQLLHIAVDAVDPDGDTLSLSMDKLPAGAVFDPIGRVFEWVPRFDQAGIYSDVRFVASDGSLMSEAAIRITVLQANAPPMLDAVAPRTVREGDPIRIAFNAIDLDGDALVFTSPNLPSGAAINPNTGVFEWTPSFNQAGSYTIAIWVGDNRVNSEVELQLEVLNVNAAPEFDSFTGLTVAEGQLLSLRTFALDPDNVGFVLPDRLSTGAVTPLLGTQPTVVYSVSGLPPARSSTPRRPC</sequence>
<name>A0A849KE53_9BURK</name>
<dbReference type="Proteomes" id="UP000552954">
    <property type="component" value="Unassembled WGS sequence"/>
</dbReference>
<reference evidence="2 3" key="1">
    <citation type="submission" date="2020-05" db="EMBL/GenBank/DDBJ databases">
        <authorList>
            <person name="Khan S.A."/>
            <person name="Jeon C.O."/>
            <person name="Chun B.H."/>
        </authorList>
    </citation>
    <scope>NUCLEOTIDE SEQUENCE [LARGE SCALE GENOMIC DNA]</scope>
    <source>
        <strain evidence="2 3">B156</strain>
    </source>
</reference>
<feature type="region of interest" description="Disordered" evidence="1">
    <location>
        <begin position="75"/>
        <end position="113"/>
    </location>
</feature>
<dbReference type="AlphaFoldDB" id="A0A849KE53"/>
<dbReference type="SUPFAM" id="SSF101898">
    <property type="entry name" value="NHL repeat"/>
    <property type="match status" value="1"/>
</dbReference>
<proteinExistence type="predicted"/>
<dbReference type="Gene3D" id="2.60.40.10">
    <property type="entry name" value="Immunoglobulins"/>
    <property type="match status" value="3"/>
</dbReference>
<dbReference type="SUPFAM" id="SSF49313">
    <property type="entry name" value="Cadherin-like"/>
    <property type="match status" value="3"/>
</dbReference>
<dbReference type="Gene3D" id="2.130.10.10">
    <property type="entry name" value="YVTN repeat-like/Quinoprotein amine dehydrogenase"/>
    <property type="match status" value="1"/>
</dbReference>
<comment type="caution">
    <text evidence="2">The sequence shown here is derived from an EMBL/GenBank/DDBJ whole genome shotgun (WGS) entry which is preliminary data.</text>
</comment>
<dbReference type="RefSeq" id="WP_171559568.1">
    <property type="nucleotide sequence ID" value="NZ_JABFCS010000001.1"/>
</dbReference>
<dbReference type="EMBL" id="JABFCS010000001">
    <property type="protein sequence ID" value="NNU43756.1"/>
    <property type="molecule type" value="Genomic_DNA"/>
</dbReference>